<reference evidence="1 2" key="1">
    <citation type="submission" date="2022-10" db="EMBL/GenBank/DDBJ databases">
        <title>The complete genomes of actinobacterial strains from the NBC collection.</title>
        <authorList>
            <person name="Joergensen T.S."/>
            <person name="Alvarez Arevalo M."/>
            <person name="Sterndorff E.B."/>
            <person name="Faurdal D."/>
            <person name="Vuksanovic O."/>
            <person name="Mourched A.-S."/>
            <person name="Charusanti P."/>
            <person name="Shaw S."/>
            <person name="Blin K."/>
            <person name="Weber T."/>
        </authorList>
    </citation>
    <scope>NUCLEOTIDE SEQUENCE [LARGE SCALE GENOMIC DNA]</scope>
    <source>
        <strain evidence="1 2">NBC_01413</strain>
    </source>
</reference>
<keyword evidence="2" id="KW-1185">Reference proteome</keyword>
<sequence>MKELRWVGDALDRLRELPQPVQRGLGYGLHRVQTGQTPLDFKPMPTVGSGAFELRFRDRTGAYRMFYVARFGDVVYVLHTFTKKTQKTAPGDLSVGRDRYRAAEADARKG</sequence>
<name>A0ABZ1N799_9NOCA</name>
<dbReference type="EMBL" id="CP109527">
    <property type="protein sequence ID" value="WTY35718.1"/>
    <property type="molecule type" value="Genomic_DNA"/>
</dbReference>
<organism evidence="1 2">
    <name type="scientific">Nocardia salmonicida</name>
    <dbReference type="NCBI Taxonomy" id="53431"/>
    <lineage>
        <taxon>Bacteria</taxon>
        <taxon>Bacillati</taxon>
        <taxon>Actinomycetota</taxon>
        <taxon>Actinomycetes</taxon>
        <taxon>Mycobacteriales</taxon>
        <taxon>Nocardiaceae</taxon>
        <taxon>Nocardia</taxon>
    </lineage>
</organism>
<dbReference type="GeneID" id="91378664"/>
<protein>
    <submittedName>
        <fullName evidence="1">Type II toxin-antitoxin system RelE/ParE family toxin</fullName>
    </submittedName>
</protein>
<gene>
    <name evidence="1" type="ORF">OG308_31395</name>
</gene>
<dbReference type="Pfam" id="PF05973">
    <property type="entry name" value="Gp49"/>
    <property type="match status" value="1"/>
</dbReference>
<dbReference type="InterPro" id="IPR009241">
    <property type="entry name" value="HigB-like"/>
</dbReference>
<proteinExistence type="predicted"/>
<dbReference type="RefSeq" id="WP_063055550.1">
    <property type="nucleotide sequence ID" value="NZ_CP108014.1"/>
</dbReference>
<evidence type="ECO:0000313" key="2">
    <source>
        <dbReference type="Proteomes" id="UP001621418"/>
    </source>
</evidence>
<evidence type="ECO:0000313" key="1">
    <source>
        <dbReference type="EMBL" id="WTY35718.1"/>
    </source>
</evidence>
<dbReference type="Proteomes" id="UP001621418">
    <property type="component" value="Chromosome"/>
</dbReference>
<accession>A0ABZ1N799</accession>